<evidence type="ECO:0000256" key="2">
    <source>
        <dbReference type="ARBA" id="ARBA00010252"/>
    </source>
</evidence>
<evidence type="ECO:0000256" key="6">
    <source>
        <dbReference type="PROSITE-ProRule" id="PRU00581"/>
    </source>
</evidence>
<reference evidence="10" key="1">
    <citation type="journal article" date="2021" name="Cell">
        <title>Tracing the genetic footprints of vertebrate landing in non-teleost ray-finned fishes.</title>
        <authorList>
            <person name="Bi X."/>
            <person name="Wang K."/>
            <person name="Yang L."/>
            <person name="Pan H."/>
            <person name="Jiang H."/>
            <person name="Wei Q."/>
            <person name="Fang M."/>
            <person name="Yu H."/>
            <person name="Zhu C."/>
            <person name="Cai Y."/>
            <person name="He Y."/>
            <person name="Gan X."/>
            <person name="Zeng H."/>
            <person name="Yu D."/>
            <person name="Zhu Y."/>
            <person name="Jiang H."/>
            <person name="Qiu Q."/>
            <person name="Yang H."/>
            <person name="Zhang Y.E."/>
            <person name="Wang W."/>
            <person name="Zhu M."/>
            <person name="He S."/>
            <person name="Zhang G."/>
        </authorList>
    </citation>
    <scope>NUCLEOTIDE SEQUENCE</scope>
    <source>
        <strain evidence="10">Bchr_001</strain>
    </source>
</reference>
<feature type="domain" description="MARVEL" evidence="9">
    <location>
        <begin position="20"/>
        <end position="170"/>
    </location>
</feature>
<feature type="transmembrane region" description="Helical" evidence="8">
    <location>
        <begin position="70"/>
        <end position="92"/>
    </location>
</feature>
<feature type="transmembrane region" description="Helical" evidence="8">
    <location>
        <begin position="104"/>
        <end position="126"/>
    </location>
</feature>
<comment type="subcellular location">
    <subcellularLocation>
        <location evidence="1">Membrane</location>
        <topology evidence="1">Multi-pass membrane protein</topology>
    </subcellularLocation>
</comment>
<keyword evidence="3 6" id="KW-0812">Transmembrane</keyword>
<dbReference type="InterPro" id="IPR016579">
    <property type="entry name" value="Synaptogyrin"/>
</dbReference>
<proteinExistence type="inferred from homology"/>
<sequence length="223" mass="24726">MITGAYGASKAGGSFDFTQFIIQPQTITRIVSWVFAVIVFSCITAEGYVNSAVQTERTCIFNGSDNACSYAIWIGVLAFLAGTAFFVGDIFFPQMSNVNQRKYFVIADLVFSGFWTFLWFVGFCFLTNQWVTMTESPPIGADSARAAIAFSFFSIFSWGLLACFALRRYRMGVQDFMENYTDPAQQTTSPYSPYSAAASDGYQQPPFSSNTQSVSEGYQPPVF</sequence>
<name>A0ABS2YSQ2_POLSE</name>
<evidence type="ECO:0000313" key="11">
    <source>
        <dbReference type="Proteomes" id="UP001166052"/>
    </source>
</evidence>
<evidence type="ECO:0000259" key="9">
    <source>
        <dbReference type="PROSITE" id="PS51225"/>
    </source>
</evidence>
<evidence type="ECO:0000256" key="4">
    <source>
        <dbReference type="ARBA" id="ARBA00022989"/>
    </source>
</evidence>
<feature type="non-terminal residue" evidence="10">
    <location>
        <position position="1"/>
    </location>
</feature>
<dbReference type="Pfam" id="PF01284">
    <property type="entry name" value="MARVEL"/>
    <property type="match status" value="1"/>
</dbReference>
<evidence type="ECO:0000256" key="1">
    <source>
        <dbReference type="ARBA" id="ARBA00004141"/>
    </source>
</evidence>
<feature type="region of interest" description="Disordered" evidence="7">
    <location>
        <begin position="187"/>
        <end position="223"/>
    </location>
</feature>
<feature type="compositionally biased region" description="Low complexity" evidence="7">
    <location>
        <begin position="189"/>
        <end position="199"/>
    </location>
</feature>
<feature type="non-terminal residue" evidence="10">
    <location>
        <position position="223"/>
    </location>
</feature>
<keyword evidence="4 8" id="KW-1133">Transmembrane helix</keyword>
<organism evidence="10 11">
    <name type="scientific">Polypterus senegalus</name>
    <name type="common">Senegal bichir</name>
    <dbReference type="NCBI Taxonomy" id="55291"/>
    <lineage>
        <taxon>Eukaryota</taxon>
        <taxon>Metazoa</taxon>
        <taxon>Chordata</taxon>
        <taxon>Craniata</taxon>
        <taxon>Vertebrata</taxon>
        <taxon>Euteleostomi</taxon>
        <taxon>Actinopterygii</taxon>
        <taxon>Polypteriformes</taxon>
        <taxon>Polypteridae</taxon>
        <taxon>Polypterus</taxon>
    </lineage>
</organism>
<evidence type="ECO:0000256" key="3">
    <source>
        <dbReference type="ARBA" id="ARBA00022692"/>
    </source>
</evidence>
<dbReference type="PANTHER" id="PTHR10838:SF19">
    <property type="entry name" value="SYNAPTOGYRIN-2 LIKE PROTEIN-RELATED"/>
    <property type="match status" value="1"/>
</dbReference>
<dbReference type="InterPro" id="IPR008253">
    <property type="entry name" value="Marvel"/>
</dbReference>
<gene>
    <name evidence="10" type="primary">Sng2l</name>
    <name evidence="10" type="ORF">GTO92_0002034</name>
</gene>
<dbReference type="PIRSF" id="PIRSF011282">
    <property type="entry name" value="Synaptogyrin"/>
    <property type="match status" value="1"/>
</dbReference>
<dbReference type="Proteomes" id="UP001166052">
    <property type="component" value="Unassembled WGS sequence"/>
</dbReference>
<evidence type="ECO:0000256" key="8">
    <source>
        <dbReference type="SAM" id="Phobius"/>
    </source>
</evidence>
<dbReference type="PANTHER" id="PTHR10838">
    <property type="entry name" value="SYNAPTOGYRIN"/>
    <property type="match status" value="1"/>
</dbReference>
<keyword evidence="5 6" id="KW-0472">Membrane</keyword>
<comment type="similarity">
    <text evidence="2">Belongs to the synaptogyrin family.</text>
</comment>
<comment type="caution">
    <text evidence="10">The sequence shown here is derived from an EMBL/GenBank/DDBJ whole genome shotgun (WGS) entry which is preliminary data.</text>
</comment>
<feature type="compositionally biased region" description="Polar residues" evidence="7">
    <location>
        <begin position="201"/>
        <end position="216"/>
    </location>
</feature>
<dbReference type="PROSITE" id="PS51225">
    <property type="entry name" value="MARVEL"/>
    <property type="match status" value="1"/>
</dbReference>
<keyword evidence="11" id="KW-1185">Reference proteome</keyword>
<evidence type="ECO:0000313" key="10">
    <source>
        <dbReference type="EMBL" id="MBN3289101.1"/>
    </source>
</evidence>
<feature type="transmembrane region" description="Helical" evidence="8">
    <location>
        <begin position="146"/>
        <end position="166"/>
    </location>
</feature>
<dbReference type="EMBL" id="JAAWVN010001332">
    <property type="protein sequence ID" value="MBN3289101.1"/>
    <property type="molecule type" value="Genomic_DNA"/>
</dbReference>
<evidence type="ECO:0000256" key="7">
    <source>
        <dbReference type="SAM" id="MobiDB-lite"/>
    </source>
</evidence>
<feature type="transmembrane region" description="Helical" evidence="8">
    <location>
        <begin position="30"/>
        <end position="50"/>
    </location>
</feature>
<evidence type="ECO:0000256" key="5">
    <source>
        <dbReference type="ARBA" id="ARBA00023136"/>
    </source>
</evidence>
<accession>A0ABS2YSQ2</accession>
<protein>
    <submittedName>
        <fullName evidence="10">SNG2L protein</fullName>
    </submittedName>
</protein>